<evidence type="ECO:0000313" key="2">
    <source>
        <dbReference type="EMBL" id="MEJ6012150.1"/>
    </source>
</evidence>
<comment type="caution">
    <text evidence="2">The sequence shown here is derived from an EMBL/GenBank/DDBJ whole genome shotgun (WGS) entry which is preliminary data.</text>
</comment>
<keyword evidence="2" id="KW-0328">Glycosyltransferase</keyword>
<organism evidence="2 3">
    <name type="scientific">Novosphingobium aquae</name>
    <dbReference type="NCBI Taxonomy" id="3133435"/>
    <lineage>
        <taxon>Bacteria</taxon>
        <taxon>Pseudomonadati</taxon>
        <taxon>Pseudomonadota</taxon>
        <taxon>Alphaproteobacteria</taxon>
        <taxon>Sphingomonadales</taxon>
        <taxon>Sphingomonadaceae</taxon>
        <taxon>Novosphingobium</taxon>
    </lineage>
</organism>
<accession>A0ABU8SDW9</accession>
<name>A0ABU8SDW9_9SPHN</name>
<proteinExistence type="predicted"/>
<dbReference type="CDD" id="cd03801">
    <property type="entry name" value="GT4_PimA-like"/>
    <property type="match status" value="1"/>
</dbReference>
<sequence>MFEKFGPYHVARMKGAMRFAEILAIESAPHSGTYDWNRPDMPPELRAVALTSKAGEERDVSFLEHRIDEVLTAFRPDVVALSGWAFLADLVALKFCRKNGIPAICMSETNPWDFVRHPALEKAKKGIVAHFSAGIATSRSQMAYLIGLGLPEEAVFSGYNVIDNEFFRSAASRWRSSSSFAPEPARDLPANSRGRYFLASSRFVPKKNLLRLLEAYSIFRASRDEDPSDWPLVILGDGEQGAEVESKISQLGIGPYVHLPGFLQVEALPQYYGTAGAFIHASTTEQWGLVINEAMAAGLPVAASNRCGATEYLIETGVSGFAFDPYSVHEIAETMTKLAAFERPGELIDAALQSVDRLRPETFGRALVFAGLVAQEKPAIPGRISAAMLDLAIAVRARKASWKPTDCL</sequence>
<dbReference type="GO" id="GO:0016757">
    <property type="term" value="F:glycosyltransferase activity"/>
    <property type="evidence" value="ECO:0007669"/>
    <property type="project" value="UniProtKB-KW"/>
</dbReference>
<dbReference type="InterPro" id="IPR050194">
    <property type="entry name" value="Glycosyltransferase_grp1"/>
</dbReference>
<keyword evidence="3" id="KW-1185">Reference proteome</keyword>
<dbReference type="Proteomes" id="UP001379235">
    <property type="component" value="Unassembled WGS sequence"/>
</dbReference>
<dbReference type="SUPFAM" id="SSF53756">
    <property type="entry name" value="UDP-Glycosyltransferase/glycogen phosphorylase"/>
    <property type="match status" value="1"/>
</dbReference>
<dbReference type="EC" id="2.4.-.-" evidence="2"/>
<evidence type="ECO:0000313" key="3">
    <source>
        <dbReference type="Proteomes" id="UP001379235"/>
    </source>
</evidence>
<keyword evidence="2" id="KW-0808">Transferase</keyword>
<reference evidence="2 3" key="1">
    <citation type="submission" date="2024-03" db="EMBL/GenBank/DDBJ databases">
        <authorList>
            <person name="Jo J.-H."/>
        </authorList>
    </citation>
    <scope>NUCLEOTIDE SEQUENCE [LARGE SCALE GENOMIC DNA]</scope>
    <source>
        <strain evidence="2 3">AS3R-12</strain>
    </source>
</reference>
<protein>
    <submittedName>
        <fullName evidence="2">Glycosyltransferase</fullName>
        <ecNumber evidence="2">2.4.-.-</ecNumber>
    </submittedName>
</protein>
<dbReference type="PANTHER" id="PTHR45947:SF3">
    <property type="entry name" value="SULFOQUINOVOSYL TRANSFERASE SQD2"/>
    <property type="match status" value="1"/>
</dbReference>
<dbReference type="Gene3D" id="3.40.50.2000">
    <property type="entry name" value="Glycogen Phosphorylase B"/>
    <property type="match status" value="2"/>
</dbReference>
<feature type="domain" description="Glycosyl transferase family 1" evidence="1">
    <location>
        <begin position="187"/>
        <end position="338"/>
    </location>
</feature>
<dbReference type="PANTHER" id="PTHR45947">
    <property type="entry name" value="SULFOQUINOVOSYL TRANSFERASE SQD2"/>
    <property type="match status" value="1"/>
</dbReference>
<evidence type="ECO:0000259" key="1">
    <source>
        <dbReference type="Pfam" id="PF00534"/>
    </source>
</evidence>
<dbReference type="Pfam" id="PF00534">
    <property type="entry name" value="Glycos_transf_1"/>
    <property type="match status" value="1"/>
</dbReference>
<dbReference type="InterPro" id="IPR001296">
    <property type="entry name" value="Glyco_trans_1"/>
</dbReference>
<dbReference type="RefSeq" id="WP_339970053.1">
    <property type="nucleotide sequence ID" value="NZ_JBBHJY010000015.1"/>
</dbReference>
<gene>
    <name evidence="2" type="ORF">WG900_19780</name>
</gene>
<dbReference type="EMBL" id="JBBHJY010000015">
    <property type="protein sequence ID" value="MEJ6012150.1"/>
    <property type="molecule type" value="Genomic_DNA"/>
</dbReference>